<evidence type="ECO:0000313" key="2">
    <source>
        <dbReference type="EMBL" id="RGE39716.1"/>
    </source>
</evidence>
<keyword evidence="2" id="KW-0808">Transferase</keyword>
<feature type="non-terminal residue" evidence="2">
    <location>
        <position position="535"/>
    </location>
</feature>
<protein>
    <submittedName>
        <fullName evidence="2">Glycosyltransferase</fullName>
    </submittedName>
</protein>
<dbReference type="SUPFAM" id="SSF53756">
    <property type="entry name" value="UDP-Glycosyltransferase/glycogen phosphorylase"/>
    <property type="match status" value="1"/>
</dbReference>
<sequence>MNNGKLSVMFMQNIAIKNGGLTQAIFTRANILSKKQKKVYILTYAFQHDFKRLVDFHRKNGNISENVIVRNLYEDLDPFKGLPLFSGENIIYSDVLNSKEEILYRDEKNKSCEGYRAFNNGIYCKYYRFDDKKITSIDNFEPEWVRASQCLYDDFGNKVKERHMDKLKNKPRLDRVFSRNGKSYMTINLDVDTSKIKDIYLHYPKPEYFSAEDDMIVFWLNAVLSELISESSGLPIFLFCDKREHVNLFKKISNKNVEMGYTFHSTHLGKPHTSESATDPTALPVFDNLSMFKKVIFLTDLQREDAVNRYGNEKKFISIFNVPSEKYKIDKSIERNRFLVVSMARYHPVKALHEAIHAFLHVVKKIPKAKYEIYGYGDQKSELQKLVDDLGLKDNIFLNDFNENPLKKYQEARCSLMTSVYEGYGLSIVESMSAGCPVLSYNANYGPNSIIRNGIDGFLISWGDREKLAKLIIEVMEDDELFSKLSENAAEVNVGSRTIGCLKTSVRCCMAERYCKQFWQHGNPVPRSCHADQPS</sequence>
<evidence type="ECO:0000259" key="1">
    <source>
        <dbReference type="Pfam" id="PF00534"/>
    </source>
</evidence>
<dbReference type="Gene3D" id="3.40.50.2000">
    <property type="entry name" value="Glycogen Phosphorylase B"/>
    <property type="match status" value="3"/>
</dbReference>
<keyword evidence="3" id="KW-1185">Reference proteome</keyword>
<dbReference type="PANTHER" id="PTHR12526">
    <property type="entry name" value="GLYCOSYLTRANSFERASE"/>
    <property type="match status" value="1"/>
</dbReference>
<name>A0A373F6D3_COMTE</name>
<evidence type="ECO:0000313" key="3">
    <source>
        <dbReference type="Proteomes" id="UP000261948"/>
    </source>
</evidence>
<dbReference type="EMBL" id="QURR01000047">
    <property type="protein sequence ID" value="RGE39716.1"/>
    <property type="molecule type" value="Genomic_DNA"/>
</dbReference>
<organism evidence="2 3">
    <name type="scientific">Comamonas testosteroni</name>
    <name type="common">Pseudomonas testosteroni</name>
    <dbReference type="NCBI Taxonomy" id="285"/>
    <lineage>
        <taxon>Bacteria</taxon>
        <taxon>Pseudomonadati</taxon>
        <taxon>Pseudomonadota</taxon>
        <taxon>Betaproteobacteria</taxon>
        <taxon>Burkholderiales</taxon>
        <taxon>Comamonadaceae</taxon>
        <taxon>Comamonas</taxon>
    </lineage>
</organism>
<dbReference type="Proteomes" id="UP000261948">
    <property type="component" value="Unassembled WGS sequence"/>
</dbReference>
<proteinExistence type="predicted"/>
<feature type="domain" description="Glycosyl transferase family 1" evidence="1">
    <location>
        <begin position="327"/>
        <end position="491"/>
    </location>
</feature>
<comment type="caution">
    <text evidence="2">The sequence shown here is derived from an EMBL/GenBank/DDBJ whole genome shotgun (WGS) entry which is preliminary data.</text>
</comment>
<dbReference type="AlphaFoldDB" id="A0A373F6D3"/>
<reference evidence="2 3" key="1">
    <citation type="submission" date="2018-08" db="EMBL/GenBank/DDBJ databases">
        <title>Comamonas testosteroni strain SWCO2.</title>
        <authorList>
            <person name="Jiang N."/>
            <person name="Zhang X.Z."/>
        </authorList>
    </citation>
    <scope>NUCLEOTIDE SEQUENCE [LARGE SCALE GENOMIC DNA]</scope>
    <source>
        <strain evidence="2 3">SWCO2</strain>
    </source>
</reference>
<dbReference type="OrthoDB" id="9775208at2"/>
<dbReference type="PANTHER" id="PTHR12526:SF630">
    <property type="entry name" value="GLYCOSYLTRANSFERASE"/>
    <property type="match status" value="1"/>
</dbReference>
<gene>
    <name evidence="2" type="ORF">DZC30_21570</name>
</gene>
<dbReference type="InterPro" id="IPR001296">
    <property type="entry name" value="Glyco_trans_1"/>
</dbReference>
<accession>A0A373F6D3</accession>
<dbReference type="Pfam" id="PF00534">
    <property type="entry name" value="Glycos_transf_1"/>
    <property type="match status" value="1"/>
</dbReference>
<dbReference type="GO" id="GO:0016757">
    <property type="term" value="F:glycosyltransferase activity"/>
    <property type="evidence" value="ECO:0007669"/>
    <property type="project" value="InterPro"/>
</dbReference>